<dbReference type="OrthoDB" id="5464621at2"/>
<feature type="domain" description="Tyr recombinase" evidence="2">
    <location>
        <begin position="105"/>
        <end position="307"/>
    </location>
</feature>
<dbReference type="InterPro" id="IPR011010">
    <property type="entry name" value="DNA_brk_join_enz"/>
</dbReference>
<sequence length="322" mass="35784">MTTLHSGLAAHIQALLDVKHALGLPYVESGRHLQMFDAMCAKDSPGQATLARQMAMAWAAARPGEHVNGQMRRITPVRQLAKHMTAQGAKAYVIPAGIPGRQIHYRPHLYTPAELRAIFDAADQIHATPFGGRRELIIPVMFRMIYCLGLRPGEARRLRRADVDLTDGSVYIRESKGHKDRRVFASADLHQYLRSYDTAITAHHPDRPVFFPNPVGDAYSAGTIDYWFSQLLQAAGITAACEPRPRVYDLRHAHVIETINRCARAGRDPQVLVAYLSLHLGHGNTADTWYYFHLAADFHPDLRALANTGIEASLPEAGHGPR</sequence>
<dbReference type="InterPro" id="IPR002104">
    <property type="entry name" value="Integrase_catalytic"/>
</dbReference>
<evidence type="ECO:0000256" key="1">
    <source>
        <dbReference type="ARBA" id="ARBA00023172"/>
    </source>
</evidence>
<proteinExistence type="predicted"/>
<comment type="caution">
    <text evidence="3">The sequence shown here is derived from an EMBL/GenBank/DDBJ whole genome shotgun (WGS) entry which is preliminary data.</text>
</comment>
<accession>A0A563DS19</accession>
<reference evidence="3 4" key="1">
    <citation type="submission" date="2019-05" db="EMBL/GenBank/DDBJ databases">
        <authorList>
            <person name="Lee S.D."/>
        </authorList>
    </citation>
    <scope>NUCLEOTIDE SEQUENCE [LARGE SCALE GENOMIC DNA]</scope>
    <source>
        <strain evidence="3 4">C5-26</strain>
    </source>
</reference>
<dbReference type="SUPFAM" id="SSF56349">
    <property type="entry name" value="DNA breaking-rejoining enzymes"/>
    <property type="match status" value="1"/>
</dbReference>
<dbReference type="PANTHER" id="PTHR30349:SF64">
    <property type="entry name" value="PROPHAGE INTEGRASE INTD-RELATED"/>
    <property type="match status" value="1"/>
</dbReference>
<dbReference type="InterPro" id="IPR050090">
    <property type="entry name" value="Tyrosine_recombinase_XerCD"/>
</dbReference>
<protein>
    <submittedName>
        <fullName evidence="3">Integrase</fullName>
    </submittedName>
</protein>
<dbReference type="GO" id="GO:0006310">
    <property type="term" value="P:DNA recombination"/>
    <property type="evidence" value="ECO:0007669"/>
    <property type="project" value="UniProtKB-KW"/>
</dbReference>
<gene>
    <name evidence="3" type="ORF">FGL98_22400</name>
</gene>
<name>A0A563DS19_9MICO</name>
<evidence type="ECO:0000313" key="4">
    <source>
        <dbReference type="Proteomes" id="UP000320244"/>
    </source>
</evidence>
<dbReference type="RefSeq" id="WP_146320692.1">
    <property type="nucleotide sequence ID" value="NZ_VCQV01000049.1"/>
</dbReference>
<reference evidence="3 4" key="2">
    <citation type="submission" date="2019-08" db="EMBL/GenBank/DDBJ databases">
        <title>Jejuicoccus antrihumi gen. nov., sp. nov., a new member of the family Dermacoccaceae isolated from a cave.</title>
        <authorList>
            <person name="Schumann P."/>
            <person name="Kim I.S."/>
        </authorList>
    </citation>
    <scope>NUCLEOTIDE SEQUENCE [LARGE SCALE GENOMIC DNA]</scope>
    <source>
        <strain evidence="3 4">C5-26</strain>
    </source>
</reference>
<keyword evidence="4" id="KW-1185">Reference proteome</keyword>
<dbReference type="EMBL" id="VCQV01000049">
    <property type="protein sequence ID" value="TWP33040.1"/>
    <property type="molecule type" value="Genomic_DNA"/>
</dbReference>
<dbReference type="PANTHER" id="PTHR30349">
    <property type="entry name" value="PHAGE INTEGRASE-RELATED"/>
    <property type="match status" value="1"/>
</dbReference>
<dbReference type="GO" id="GO:0015074">
    <property type="term" value="P:DNA integration"/>
    <property type="evidence" value="ECO:0007669"/>
    <property type="project" value="InterPro"/>
</dbReference>
<dbReference type="AlphaFoldDB" id="A0A563DS19"/>
<dbReference type="Pfam" id="PF00589">
    <property type="entry name" value="Phage_integrase"/>
    <property type="match status" value="1"/>
</dbReference>
<keyword evidence="1" id="KW-0233">DNA recombination</keyword>
<dbReference type="PROSITE" id="PS51898">
    <property type="entry name" value="TYR_RECOMBINASE"/>
    <property type="match status" value="1"/>
</dbReference>
<dbReference type="InterPro" id="IPR013762">
    <property type="entry name" value="Integrase-like_cat_sf"/>
</dbReference>
<dbReference type="Proteomes" id="UP000320244">
    <property type="component" value="Unassembled WGS sequence"/>
</dbReference>
<organism evidence="3 4">
    <name type="scientific">Leekyejoonella antrihumi</name>
    <dbReference type="NCBI Taxonomy" id="1660198"/>
    <lineage>
        <taxon>Bacteria</taxon>
        <taxon>Bacillati</taxon>
        <taxon>Actinomycetota</taxon>
        <taxon>Actinomycetes</taxon>
        <taxon>Micrococcales</taxon>
        <taxon>Dermacoccaceae</taxon>
        <taxon>Leekyejoonella</taxon>
    </lineage>
</organism>
<evidence type="ECO:0000259" key="2">
    <source>
        <dbReference type="PROSITE" id="PS51898"/>
    </source>
</evidence>
<dbReference type="GO" id="GO:0003677">
    <property type="term" value="F:DNA binding"/>
    <property type="evidence" value="ECO:0007669"/>
    <property type="project" value="InterPro"/>
</dbReference>
<dbReference type="Gene3D" id="1.10.443.10">
    <property type="entry name" value="Intergrase catalytic core"/>
    <property type="match status" value="1"/>
</dbReference>
<evidence type="ECO:0000313" key="3">
    <source>
        <dbReference type="EMBL" id="TWP33040.1"/>
    </source>
</evidence>